<dbReference type="PANTHER" id="PTHR20973:SF0">
    <property type="entry name" value="NON-STRUCTURAL MAINTENANCE OF CHROMOSOMES ELEMENT 1 HOMOLOG"/>
    <property type="match status" value="1"/>
</dbReference>
<reference evidence="18" key="1">
    <citation type="submission" date="2025-08" db="UniProtKB">
        <authorList>
            <consortium name="Ensembl"/>
        </authorList>
    </citation>
    <scope>IDENTIFICATION</scope>
</reference>
<organism evidence="18 19">
    <name type="scientific">Oryzias sinensis</name>
    <name type="common">Chinese medaka</name>
    <dbReference type="NCBI Taxonomy" id="183150"/>
    <lineage>
        <taxon>Eukaryota</taxon>
        <taxon>Metazoa</taxon>
        <taxon>Chordata</taxon>
        <taxon>Craniata</taxon>
        <taxon>Vertebrata</taxon>
        <taxon>Euteleostomi</taxon>
        <taxon>Actinopterygii</taxon>
        <taxon>Neopterygii</taxon>
        <taxon>Teleostei</taxon>
        <taxon>Neoteleostei</taxon>
        <taxon>Acanthomorphata</taxon>
        <taxon>Ovalentaria</taxon>
        <taxon>Atherinomorphae</taxon>
        <taxon>Beloniformes</taxon>
        <taxon>Adrianichthyidae</taxon>
        <taxon>Oryziinae</taxon>
        <taxon>Oryzias</taxon>
    </lineage>
</organism>
<evidence type="ECO:0000256" key="10">
    <source>
        <dbReference type="ARBA" id="ARBA00022771"/>
    </source>
</evidence>
<keyword evidence="15 17" id="KW-0234">DNA repair</keyword>
<proteinExistence type="inferred from homology"/>
<dbReference type="EC" id="2.3.2.27" evidence="5 17"/>
<dbReference type="GO" id="GO:0030915">
    <property type="term" value="C:Smc5-Smc6 complex"/>
    <property type="evidence" value="ECO:0007669"/>
    <property type="project" value="UniProtKB-UniRule"/>
</dbReference>
<sequence>LTSQCFIRACLDEQRADFLEMVIAFRSVNEGNFSRQKHFCSPSVAAPHAPDKLDEFIDTINSKLQPMFMQIRKGMSEVNGHQYYVLVNMAETDVTRMSSDYADNELELFRRTVDLIVCSENGKASSTDILNSTDTMTTKKLKKSETEHLLSRLVHDKWLCEVSRQDLHPLPEKNRTSDLTGVPCSSRCSLRFKQTITEQQHLYGDLMTSMWLYYHH</sequence>
<evidence type="ECO:0000256" key="16">
    <source>
        <dbReference type="ARBA" id="ARBA00023242"/>
    </source>
</evidence>
<evidence type="ECO:0000256" key="17">
    <source>
        <dbReference type="RuleBase" id="RU368018"/>
    </source>
</evidence>
<dbReference type="GO" id="GO:0000724">
    <property type="term" value="P:double-strand break repair via homologous recombination"/>
    <property type="evidence" value="ECO:0007669"/>
    <property type="project" value="TreeGrafter"/>
</dbReference>
<dbReference type="InterPro" id="IPR011513">
    <property type="entry name" value="Nse1"/>
</dbReference>
<dbReference type="Gene3D" id="1.10.10.10">
    <property type="entry name" value="Winged helix-like DNA-binding domain superfamily/Winged helix DNA-binding domain"/>
    <property type="match status" value="1"/>
</dbReference>
<evidence type="ECO:0000256" key="15">
    <source>
        <dbReference type="ARBA" id="ARBA00023204"/>
    </source>
</evidence>
<comment type="catalytic activity">
    <reaction evidence="1 17">
        <text>S-ubiquitinyl-[E2 ubiquitin-conjugating enzyme]-L-cysteine + [acceptor protein]-L-lysine = [E2 ubiquitin-conjugating enzyme]-L-cysteine + N(6)-ubiquitinyl-[acceptor protein]-L-lysine.</text>
        <dbReference type="EC" id="2.3.2.27"/>
    </reaction>
</comment>
<evidence type="ECO:0000256" key="4">
    <source>
        <dbReference type="ARBA" id="ARBA00010258"/>
    </source>
</evidence>
<reference evidence="18" key="2">
    <citation type="submission" date="2025-09" db="UniProtKB">
        <authorList>
            <consortium name="Ensembl"/>
        </authorList>
    </citation>
    <scope>IDENTIFICATION</scope>
</reference>
<name>A0A8C7YCK6_9TELE</name>
<evidence type="ECO:0000256" key="9">
    <source>
        <dbReference type="ARBA" id="ARBA00022763"/>
    </source>
</evidence>
<evidence type="ECO:0000256" key="7">
    <source>
        <dbReference type="ARBA" id="ARBA00022679"/>
    </source>
</evidence>
<evidence type="ECO:0000256" key="14">
    <source>
        <dbReference type="ARBA" id="ARBA00023172"/>
    </source>
</evidence>
<dbReference type="Gene3D" id="3.90.1150.220">
    <property type="match status" value="1"/>
</dbReference>
<dbReference type="InterPro" id="IPR036388">
    <property type="entry name" value="WH-like_DNA-bd_sf"/>
</dbReference>
<evidence type="ECO:0000256" key="5">
    <source>
        <dbReference type="ARBA" id="ARBA00012483"/>
    </source>
</evidence>
<evidence type="ECO:0000313" key="19">
    <source>
        <dbReference type="Proteomes" id="UP000694383"/>
    </source>
</evidence>
<evidence type="ECO:0000256" key="2">
    <source>
        <dbReference type="ARBA" id="ARBA00004123"/>
    </source>
</evidence>
<evidence type="ECO:0000256" key="6">
    <source>
        <dbReference type="ARBA" id="ARBA00019422"/>
    </source>
</evidence>
<dbReference type="FunFam" id="1.10.10.10:FF:000270">
    <property type="entry name" value="Non-structural maintenance of chromosomes element 1 homolog"/>
    <property type="match status" value="1"/>
</dbReference>
<keyword evidence="19" id="KW-1185">Reference proteome</keyword>
<evidence type="ECO:0000256" key="1">
    <source>
        <dbReference type="ARBA" id="ARBA00000900"/>
    </source>
</evidence>
<evidence type="ECO:0000256" key="12">
    <source>
        <dbReference type="ARBA" id="ARBA00022833"/>
    </source>
</evidence>
<dbReference type="GeneTree" id="ENSGT00390000009084"/>
<evidence type="ECO:0000313" key="18">
    <source>
        <dbReference type="Ensembl" id="ENSOSIP00000025565.1"/>
    </source>
</evidence>
<dbReference type="GO" id="GO:0061630">
    <property type="term" value="F:ubiquitin protein ligase activity"/>
    <property type="evidence" value="ECO:0007669"/>
    <property type="project" value="UniProtKB-UniRule"/>
</dbReference>
<keyword evidence="16 17" id="KW-0539">Nucleus</keyword>
<comment type="subunit">
    <text evidence="17">Component of the Smc5-Smc6 complex.</text>
</comment>
<keyword evidence="13" id="KW-0158">Chromosome</keyword>
<keyword evidence="8 17" id="KW-0479">Metal-binding</keyword>
<evidence type="ECO:0000256" key="11">
    <source>
        <dbReference type="ARBA" id="ARBA00022786"/>
    </source>
</evidence>
<keyword evidence="14 17" id="KW-0233">DNA recombination</keyword>
<comment type="subcellular location">
    <subcellularLocation>
        <location evidence="3">Chromosome</location>
        <location evidence="3">Telomere</location>
    </subcellularLocation>
    <subcellularLocation>
        <location evidence="2 17">Nucleus</location>
    </subcellularLocation>
</comment>
<accession>A0A8C7YCK6</accession>
<keyword evidence="11 17" id="KW-0833">Ubl conjugation pathway</keyword>
<comment type="function">
    <text evidence="17">RING-type zinc finger-containing E3 ubiquitin ligase that assembles with melanoma antigen protein (MAGE) to catalyze the direct transfer of ubiquitin from E2 ubiquitin-conjugating enzyme to a specific substrate. Involved in maintenance of genome integrity, DNA damage response and DNA repair.</text>
</comment>
<comment type="similarity">
    <text evidence="4 17">Belongs to the NSE1 family.</text>
</comment>
<keyword evidence="9 17" id="KW-0227">DNA damage</keyword>
<keyword evidence="10 17" id="KW-0863">Zinc-finger</keyword>
<evidence type="ECO:0000256" key="8">
    <source>
        <dbReference type="ARBA" id="ARBA00022723"/>
    </source>
</evidence>
<dbReference type="Proteomes" id="UP000694383">
    <property type="component" value="Unplaced"/>
</dbReference>
<dbReference type="GO" id="GO:0005634">
    <property type="term" value="C:nucleus"/>
    <property type="evidence" value="ECO:0007669"/>
    <property type="project" value="UniProtKB-SubCell"/>
</dbReference>
<dbReference type="GO" id="GO:0000781">
    <property type="term" value="C:chromosome, telomeric region"/>
    <property type="evidence" value="ECO:0007669"/>
    <property type="project" value="UniProtKB-SubCell"/>
</dbReference>
<keyword evidence="12 17" id="KW-0862">Zinc</keyword>
<evidence type="ECO:0000256" key="3">
    <source>
        <dbReference type="ARBA" id="ARBA00004574"/>
    </source>
</evidence>
<dbReference type="PANTHER" id="PTHR20973">
    <property type="entry name" value="NON-SMC ELEMENT 1-RELATED"/>
    <property type="match status" value="1"/>
</dbReference>
<dbReference type="Ensembl" id="ENSOSIT00000026961.1">
    <property type="protein sequence ID" value="ENSOSIP00000025565.1"/>
    <property type="gene ID" value="ENSOSIG00000013398.1"/>
</dbReference>
<dbReference type="Pfam" id="PF07574">
    <property type="entry name" value="SMC_Nse1"/>
    <property type="match status" value="1"/>
</dbReference>
<evidence type="ECO:0000256" key="13">
    <source>
        <dbReference type="ARBA" id="ARBA00022895"/>
    </source>
</evidence>
<protein>
    <recommendedName>
        <fullName evidence="6 17">Non-structural maintenance of chromosomes element 1 homolog</fullName>
        <ecNumber evidence="5 17">2.3.2.27</ecNumber>
    </recommendedName>
</protein>
<dbReference type="GO" id="GO:0008270">
    <property type="term" value="F:zinc ion binding"/>
    <property type="evidence" value="ECO:0007669"/>
    <property type="project" value="UniProtKB-KW"/>
</dbReference>
<keyword evidence="13" id="KW-0779">Telomere</keyword>
<dbReference type="AlphaFoldDB" id="A0A8C7YCK6"/>
<keyword evidence="7 17" id="KW-0808">Transferase</keyword>